<gene>
    <name evidence="2" type="ORF">QBC35DRAFT_103517</name>
</gene>
<evidence type="ECO:0000313" key="2">
    <source>
        <dbReference type="EMBL" id="KAK4193358.1"/>
    </source>
</evidence>
<dbReference type="AlphaFoldDB" id="A0AAN7AN91"/>
<evidence type="ECO:0000313" key="3">
    <source>
        <dbReference type="Proteomes" id="UP001302126"/>
    </source>
</evidence>
<reference evidence="2" key="2">
    <citation type="submission" date="2023-05" db="EMBL/GenBank/DDBJ databases">
        <authorList>
            <consortium name="Lawrence Berkeley National Laboratory"/>
            <person name="Steindorff A."/>
            <person name="Hensen N."/>
            <person name="Bonometti L."/>
            <person name="Westerberg I."/>
            <person name="Brannstrom I.O."/>
            <person name="Guillou S."/>
            <person name="Cros-Aarteil S."/>
            <person name="Calhoun S."/>
            <person name="Haridas S."/>
            <person name="Kuo A."/>
            <person name="Mondo S."/>
            <person name="Pangilinan J."/>
            <person name="Riley R."/>
            <person name="Labutti K."/>
            <person name="Andreopoulos B."/>
            <person name="Lipzen A."/>
            <person name="Chen C."/>
            <person name="Yanf M."/>
            <person name="Daum C."/>
            <person name="Ng V."/>
            <person name="Clum A."/>
            <person name="Ohm R."/>
            <person name="Martin F."/>
            <person name="Silar P."/>
            <person name="Natvig D."/>
            <person name="Lalanne C."/>
            <person name="Gautier V."/>
            <person name="Ament-Velasquez S.L."/>
            <person name="Kruys A."/>
            <person name="Hutchinson M.I."/>
            <person name="Powell A.J."/>
            <person name="Barry K."/>
            <person name="Miller A.N."/>
            <person name="Grigoriev I.V."/>
            <person name="Debuchy R."/>
            <person name="Gladieux P."/>
            <person name="Thoren M.H."/>
            <person name="Johannesson H."/>
        </authorList>
    </citation>
    <scope>NUCLEOTIDE SEQUENCE</scope>
    <source>
        <strain evidence="2">PSN309</strain>
    </source>
</reference>
<sequence>MARGTMPSVAQETSPTQSSSSSSCKKRRREDLDHHQLPFNPHSRHIFPDNIVLDGNQEFQHHASSPLTTRKLLPLPLSKRQRTSLDSQITKSPVSRGGEEPAAASKHRSATSPAPTPAAQQPVMSRCYICFRKPTKKTDLDSFADCQGCGQRTCFVCMRQCLGWGPSDLPSSTFPSSFMQTETSFTMLDADDTSASDFNFGKPGPKEEENGWTGGGHRQMVCSRCCVEKGADGDVVCLGCLPFVEG</sequence>
<keyword evidence="3" id="KW-1185">Reference proteome</keyword>
<feature type="compositionally biased region" description="Low complexity" evidence="1">
    <location>
        <begin position="64"/>
        <end position="78"/>
    </location>
</feature>
<name>A0AAN7AN91_9PEZI</name>
<reference evidence="2" key="1">
    <citation type="journal article" date="2023" name="Mol. Phylogenet. Evol.">
        <title>Genome-scale phylogeny and comparative genomics of the fungal order Sordariales.</title>
        <authorList>
            <person name="Hensen N."/>
            <person name="Bonometti L."/>
            <person name="Westerberg I."/>
            <person name="Brannstrom I.O."/>
            <person name="Guillou S."/>
            <person name="Cros-Aarteil S."/>
            <person name="Calhoun S."/>
            <person name="Haridas S."/>
            <person name="Kuo A."/>
            <person name="Mondo S."/>
            <person name="Pangilinan J."/>
            <person name="Riley R."/>
            <person name="LaButti K."/>
            <person name="Andreopoulos B."/>
            <person name="Lipzen A."/>
            <person name="Chen C."/>
            <person name="Yan M."/>
            <person name="Daum C."/>
            <person name="Ng V."/>
            <person name="Clum A."/>
            <person name="Steindorff A."/>
            <person name="Ohm R.A."/>
            <person name="Martin F."/>
            <person name="Silar P."/>
            <person name="Natvig D.O."/>
            <person name="Lalanne C."/>
            <person name="Gautier V."/>
            <person name="Ament-Velasquez S.L."/>
            <person name="Kruys A."/>
            <person name="Hutchinson M.I."/>
            <person name="Powell A.J."/>
            <person name="Barry K."/>
            <person name="Miller A.N."/>
            <person name="Grigoriev I.V."/>
            <person name="Debuchy R."/>
            <person name="Gladieux P."/>
            <person name="Hiltunen Thoren M."/>
            <person name="Johannesson H."/>
        </authorList>
    </citation>
    <scope>NUCLEOTIDE SEQUENCE</scope>
    <source>
        <strain evidence="2">PSN309</strain>
    </source>
</reference>
<evidence type="ECO:0000256" key="1">
    <source>
        <dbReference type="SAM" id="MobiDB-lite"/>
    </source>
</evidence>
<feature type="compositionally biased region" description="Polar residues" evidence="1">
    <location>
        <begin position="8"/>
        <end position="17"/>
    </location>
</feature>
<feature type="region of interest" description="Disordered" evidence="1">
    <location>
        <begin position="196"/>
        <end position="217"/>
    </location>
</feature>
<protein>
    <submittedName>
        <fullName evidence="2">Uncharacterized protein</fullName>
    </submittedName>
</protein>
<accession>A0AAN7AN91</accession>
<feature type="compositionally biased region" description="Polar residues" evidence="1">
    <location>
        <begin position="84"/>
        <end position="93"/>
    </location>
</feature>
<feature type="region of interest" description="Disordered" evidence="1">
    <location>
        <begin position="62"/>
        <end position="119"/>
    </location>
</feature>
<dbReference type="PROSITE" id="PS51257">
    <property type="entry name" value="PROKAR_LIPOPROTEIN"/>
    <property type="match status" value="1"/>
</dbReference>
<dbReference type="EMBL" id="MU864351">
    <property type="protein sequence ID" value="KAK4193358.1"/>
    <property type="molecule type" value="Genomic_DNA"/>
</dbReference>
<dbReference type="Proteomes" id="UP001302126">
    <property type="component" value="Unassembled WGS sequence"/>
</dbReference>
<feature type="region of interest" description="Disordered" evidence="1">
    <location>
        <begin position="1"/>
        <end position="48"/>
    </location>
</feature>
<feature type="compositionally biased region" description="Low complexity" evidence="1">
    <location>
        <begin position="110"/>
        <end position="119"/>
    </location>
</feature>
<comment type="caution">
    <text evidence="2">The sequence shown here is derived from an EMBL/GenBank/DDBJ whole genome shotgun (WGS) entry which is preliminary data.</text>
</comment>
<proteinExistence type="predicted"/>
<organism evidence="2 3">
    <name type="scientific">Podospora australis</name>
    <dbReference type="NCBI Taxonomy" id="1536484"/>
    <lineage>
        <taxon>Eukaryota</taxon>
        <taxon>Fungi</taxon>
        <taxon>Dikarya</taxon>
        <taxon>Ascomycota</taxon>
        <taxon>Pezizomycotina</taxon>
        <taxon>Sordariomycetes</taxon>
        <taxon>Sordariomycetidae</taxon>
        <taxon>Sordariales</taxon>
        <taxon>Podosporaceae</taxon>
        <taxon>Podospora</taxon>
    </lineage>
</organism>